<reference evidence="1" key="1">
    <citation type="submission" date="2012-11" db="EMBL/GenBank/DDBJ databases">
        <title>Dependencies among metagenomic species, viruses, plasmids and units of genetic variation.</title>
        <authorList>
            <person name="Nielsen H.B."/>
            <person name="Almeida M."/>
            <person name="Juncker A.S."/>
            <person name="Rasmussen S."/>
            <person name="Li J."/>
            <person name="Sunagawa S."/>
            <person name="Plichta D."/>
            <person name="Gautier L."/>
            <person name="Le Chatelier E."/>
            <person name="Peletier E."/>
            <person name="Bonde I."/>
            <person name="Nielsen T."/>
            <person name="Manichanh C."/>
            <person name="Arumugam M."/>
            <person name="Batto J."/>
            <person name="Santos M.B.Q.D."/>
            <person name="Blom N."/>
            <person name="Borruel N."/>
            <person name="Burgdorf K.S."/>
            <person name="Boumezbeur F."/>
            <person name="Casellas F."/>
            <person name="Dore J."/>
            <person name="Guarner F."/>
            <person name="Hansen T."/>
            <person name="Hildebrand F."/>
            <person name="Kaas R.S."/>
            <person name="Kennedy S."/>
            <person name="Kristiansen K."/>
            <person name="Kultima J.R."/>
            <person name="Leonard P."/>
            <person name="Levenez F."/>
            <person name="Lund O."/>
            <person name="Moumen B."/>
            <person name="Le Paslier D."/>
            <person name="Pons N."/>
            <person name="Pedersen O."/>
            <person name="Prifti E."/>
            <person name="Qin J."/>
            <person name="Raes J."/>
            <person name="Tap J."/>
            <person name="Tims S."/>
            <person name="Ussery D.W."/>
            <person name="Yamada T."/>
            <person name="MetaHit consortium"/>
            <person name="Renault P."/>
            <person name="Sicheritz-Ponten T."/>
            <person name="Bork P."/>
            <person name="Wang J."/>
            <person name="Brunak S."/>
            <person name="Ehrlich S.D."/>
        </authorList>
    </citation>
    <scope>NUCLEOTIDE SEQUENCE [LARGE SCALE GENOMIC DNA]</scope>
</reference>
<proteinExistence type="predicted"/>
<protein>
    <submittedName>
        <fullName evidence="1">Uncharacterized protein</fullName>
    </submittedName>
</protein>
<dbReference type="Proteomes" id="UP000018300">
    <property type="component" value="Unassembled WGS sequence"/>
</dbReference>
<gene>
    <name evidence="1" type="ORF">BN569_01028</name>
</gene>
<comment type="caution">
    <text evidence="1">The sequence shown here is derived from an EMBL/GenBank/DDBJ whole genome shotgun (WGS) entry which is preliminary data.</text>
</comment>
<organism evidence="1 2">
    <name type="scientific">Eshraghiella crossota CAG:259</name>
    <dbReference type="NCBI Taxonomy" id="1263062"/>
    <lineage>
        <taxon>Bacteria</taxon>
        <taxon>Bacillati</taxon>
        <taxon>Bacillota</taxon>
        <taxon>Clostridia</taxon>
        <taxon>Lachnospirales</taxon>
        <taxon>Lachnospiraceae</taxon>
        <taxon>Eshraghiella</taxon>
    </lineage>
</organism>
<name>R5LFL5_9FIRM</name>
<evidence type="ECO:0000313" key="2">
    <source>
        <dbReference type="Proteomes" id="UP000018300"/>
    </source>
</evidence>
<accession>R5LFL5</accession>
<sequence length="548" mass="62874">MGGQDGLRGYLYQGVVAIIKALNSEGWNYISVEYQTENDKVDIALLDSDRVVSAIQVKSSINLFEKRDVMTWIEQITDDVESSVYEIYLLGNPKEDTNIFINSISQYYNGINTKKMQDSLGDFVDVIGEKKINVTLLPINQDSLVASVRDILNQYIGKKGYEVSFNILDSLTKMIIGADMLLATRGQKISKAEYDERIFGWLNLSCGNGLKTENSFTYITTCFYWNGIFSESINPINFRDLISYKKYIEKQNDIIRKHIDIMSKLDVNAEDVSYEIDGKTLMPMKETELTAHIPGVVYKVDDKIIESIENIVFNLLNIQLDKSFWNFGDLMKKKVIQGKDYLVGTVNQKKKEQLLWELLPKLSDRVQSENYASAFEDISILPLVIRNNGSIANQKVMITIKIPKKKITLFDYDDAIKKLCPGVDIAKGIIDSDITRNMWTPIEDENIRWEGISFTYNDVDTRALIRPDRLQVLKEKILNDLEFYTKYETSEDEDYIIVKTEVDNIRPDENIALEKYLIFRSIEAGTVIKYSIISQNIPRKIEGELFVG</sequence>
<evidence type="ECO:0000313" key="1">
    <source>
        <dbReference type="EMBL" id="CCY77930.1"/>
    </source>
</evidence>
<dbReference type="AlphaFoldDB" id="R5LFL5"/>
<dbReference type="EMBL" id="CAYU010000081">
    <property type="protein sequence ID" value="CCY77930.1"/>
    <property type="molecule type" value="Genomic_DNA"/>
</dbReference>